<dbReference type="HOGENOM" id="CLU_2562009_0_0_1"/>
<keyword evidence="1" id="KW-0472">Membrane</keyword>
<dbReference type="EnsemblPlants" id="OB05G35150.1">
    <property type="protein sequence ID" value="OB05G35150.1"/>
    <property type="gene ID" value="OB05G35150"/>
</dbReference>
<proteinExistence type="predicted"/>
<feature type="transmembrane region" description="Helical" evidence="1">
    <location>
        <begin position="21"/>
        <end position="40"/>
    </location>
</feature>
<reference evidence="2" key="2">
    <citation type="submission" date="2013-04" db="UniProtKB">
        <authorList>
            <consortium name="EnsemblPlants"/>
        </authorList>
    </citation>
    <scope>IDENTIFICATION</scope>
</reference>
<organism evidence="2">
    <name type="scientific">Oryza brachyantha</name>
    <name type="common">malo sina</name>
    <dbReference type="NCBI Taxonomy" id="4533"/>
    <lineage>
        <taxon>Eukaryota</taxon>
        <taxon>Viridiplantae</taxon>
        <taxon>Streptophyta</taxon>
        <taxon>Embryophyta</taxon>
        <taxon>Tracheophyta</taxon>
        <taxon>Spermatophyta</taxon>
        <taxon>Magnoliopsida</taxon>
        <taxon>Liliopsida</taxon>
        <taxon>Poales</taxon>
        <taxon>Poaceae</taxon>
        <taxon>BOP clade</taxon>
        <taxon>Oryzoideae</taxon>
        <taxon>Oryzeae</taxon>
        <taxon>Oryzinae</taxon>
        <taxon>Oryza</taxon>
    </lineage>
</organism>
<accession>J3MA91</accession>
<keyword evidence="3" id="KW-1185">Reference proteome</keyword>
<keyword evidence="1" id="KW-1133">Transmembrane helix</keyword>
<evidence type="ECO:0000313" key="2">
    <source>
        <dbReference type="EnsemblPlants" id="OB05G35150.1"/>
    </source>
</evidence>
<name>J3MA91_ORYBR</name>
<protein>
    <submittedName>
        <fullName evidence="2">Uncharacterized protein</fullName>
    </submittedName>
</protein>
<dbReference type="AlphaFoldDB" id="J3MA91"/>
<reference evidence="2" key="1">
    <citation type="journal article" date="2013" name="Nat. Commun.">
        <title>Whole-genome sequencing of Oryza brachyantha reveals mechanisms underlying Oryza genome evolution.</title>
        <authorList>
            <person name="Chen J."/>
            <person name="Huang Q."/>
            <person name="Gao D."/>
            <person name="Wang J."/>
            <person name="Lang Y."/>
            <person name="Liu T."/>
            <person name="Li B."/>
            <person name="Bai Z."/>
            <person name="Luis Goicoechea J."/>
            <person name="Liang C."/>
            <person name="Chen C."/>
            <person name="Zhang W."/>
            <person name="Sun S."/>
            <person name="Liao Y."/>
            <person name="Zhang X."/>
            <person name="Yang L."/>
            <person name="Song C."/>
            <person name="Wang M."/>
            <person name="Shi J."/>
            <person name="Liu G."/>
            <person name="Liu J."/>
            <person name="Zhou H."/>
            <person name="Zhou W."/>
            <person name="Yu Q."/>
            <person name="An N."/>
            <person name="Chen Y."/>
            <person name="Cai Q."/>
            <person name="Wang B."/>
            <person name="Liu B."/>
            <person name="Min J."/>
            <person name="Huang Y."/>
            <person name="Wu H."/>
            <person name="Li Z."/>
            <person name="Zhang Y."/>
            <person name="Yin Y."/>
            <person name="Song W."/>
            <person name="Jiang J."/>
            <person name="Jackson S.A."/>
            <person name="Wing R.A."/>
            <person name="Wang J."/>
            <person name="Chen M."/>
        </authorList>
    </citation>
    <scope>NUCLEOTIDE SEQUENCE [LARGE SCALE GENOMIC DNA]</scope>
    <source>
        <strain evidence="2">cv. IRGC 101232</strain>
    </source>
</reference>
<keyword evidence="1" id="KW-0812">Transmembrane</keyword>
<dbReference type="Proteomes" id="UP000006038">
    <property type="component" value="Chromosome 5"/>
</dbReference>
<evidence type="ECO:0000313" key="3">
    <source>
        <dbReference type="Proteomes" id="UP000006038"/>
    </source>
</evidence>
<evidence type="ECO:0000256" key="1">
    <source>
        <dbReference type="SAM" id="Phobius"/>
    </source>
</evidence>
<dbReference type="Gramene" id="OB05G35150.1">
    <property type="protein sequence ID" value="OB05G35150.1"/>
    <property type="gene ID" value="OB05G35150"/>
</dbReference>
<sequence>MLRLEKNYSNSSTSGKTNLKCVRRVGWVVWLILHLGVFYMERFLFGGLCLETCRCLYSTLLASTTVGLTLCRLRLSLHVPAN</sequence>